<evidence type="ECO:0000313" key="3">
    <source>
        <dbReference type="EMBL" id="KAL0829116.1"/>
    </source>
</evidence>
<sequence length="323" mass="37965">MPRYFYLLCLLLAINWVFCYDYISDRKPQNKHGRRLSKKVRNQKSRKGNKEHQHIKRQEYEMVEDKDPMAMIDVASFIQKPDEYAVDDNLPYETDNKRRKTKLKHENDYGSLLGYNADEYVMKNSKRGPDYWNPNPDNSFDLDPNPMLLKDTMNPRHLNLDSGSLNGLNNGKIARNLGRKPSSGKHKPGLHDTNTNPIHNPEKKCVMRYVKFPFFSHNKTENPKEKKAKKRKVFCFNCSKKENKSNKIPASDQFKETPKKGNVETLGKIAMNVDTFEDPNPHTIRGKRDYWSNADDRQRQLKELEEIQRKVDNVEISPMYQKN</sequence>
<proteinExistence type="predicted"/>
<dbReference type="AlphaFoldDB" id="A0ABD0STQ5"/>
<gene>
    <name evidence="3" type="ORF">ABMA28_003970</name>
</gene>
<feature type="region of interest" description="Disordered" evidence="1">
    <location>
        <begin position="28"/>
        <end position="55"/>
    </location>
</feature>
<reference evidence="3 4" key="1">
    <citation type="submission" date="2024-06" db="EMBL/GenBank/DDBJ databases">
        <title>A chromosome-level genome assembly of beet webworm, Loxostege sticticalis.</title>
        <authorList>
            <person name="Zhang Y."/>
        </authorList>
    </citation>
    <scope>NUCLEOTIDE SEQUENCE [LARGE SCALE GENOMIC DNA]</scope>
    <source>
        <strain evidence="3">AQ028</strain>
        <tissue evidence="3">Male pupae</tissue>
    </source>
</reference>
<comment type="caution">
    <text evidence="3">The sequence shown here is derived from an EMBL/GenBank/DDBJ whole genome shotgun (WGS) entry which is preliminary data.</text>
</comment>
<evidence type="ECO:0000256" key="1">
    <source>
        <dbReference type="SAM" id="MobiDB-lite"/>
    </source>
</evidence>
<feature type="chain" id="PRO_5044880445" evidence="2">
    <location>
        <begin position="20"/>
        <end position="323"/>
    </location>
</feature>
<feature type="signal peptide" evidence="2">
    <location>
        <begin position="1"/>
        <end position="19"/>
    </location>
</feature>
<keyword evidence="2" id="KW-0732">Signal</keyword>
<organism evidence="3 4">
    <name type="scientific">Loxostege sticticalis</name>
    <name type="common">Beet webworm moth</name>
    <dbReference type="NCBI Taxonomy" id="481309"/>
    <lineage>
        <taxon>Eukaryota</taxon>
        <taxon>Metazoa</taxon>
        <taxon>Ecdysozoa</taxon>
        <taxon>Arthropoda</taxon>
        <taxon>Hexapoda</taxon>
        <taxon>Insecta</taxon>
        <taxon>Pterygota</taxon>
        <taxon>Neoptera</taxon>
        <taxon>Endopterygota</taxon>
        <taxon>Lepidoptera</taxon>
        <taxon>Glossata</taxon>
        <taxon>Ditrysia</taxon>
        <taxon>Pyraloidea</taxon>
        <taxon>Crambidae</taxon>
        <taxon>Pyraustinae</taxon>
        <taxon>Loxostege</taxon>
    </lineage>
</organism>
<name>A0ABD0STQ5_LOXSC</name>
<feature type="region of interest" description="Disordered" evidence="1">
    <location>
        <begin position="175"/>
        <end position="201"/>
    </location>
</feature>
<protein>
    <submittedName>
        <fullName evidence="3">Uncharacterized protein</fullName>
    </submittedName>
</protein>
<dbReference type="Proteomes" id="UP001549921">
    <property type="component" value="Unassembled WGS sequence"/>
</dbReference>
<dbReference type="EMBL" id="JBEDNZ010000015">
    <property type="protein sequence ID" value="KAL0829116.1"/>
    <property type="molecule type" value="Genomic_DNA"/>
</dbReference>
<feature type="compositionally biased region" description="Basic residues" evidence="1">
    <location>
        <begin position="29"/>
        <end position="47"/>
    </location>
</feature>
<evidence type="ECO:0000313" key="4">
    <source>
        <dbReference type="Proteomes" id="UP001549921"/>
    </source>
</evidence>
<evidence type="ECO:0000256" key="2">
    <source>
        <dbReference type="SAM" id="SignalP"/>
    </source>
</evidence>
<accession>A0ABD0STQ5</accession>